<gene>
    <name evidence="2" type="ORF">KIW84_054142</name>
</gene>
<dbReference type="AlphaFoldDB" id="A0A9D5AE65"/>
<evidence type="ECO:0000259" key="1">
    <source>
        <dbReference type="Pfam" id="PF13966"/>
    </source>
</evidence>
<dbReference type="Gramene" id="Psat05G0414200-T1">
    <property type="protein sequence ID" value="KAI5408202.1"/>
    <property type="gene ID" value="KIW84_054142"/>
</dbReference>
<dbReference type="Proteomes" id="UP001058974">
    <property type="component" value="Chromosome 5"/>
</dbReference>
<organism evidence="2 3">
    <name type="scientific">Pisum sativum</name>
    <name type="common">Garden pea</name>
    <name type="synonym">Lathyrus oleraceus</name>
    <dbReference type="NCBI Taxonomy" id="3888"/>
    <lineage>
        <taxon>Eukaryota</taxon>
        <taxon>Viridiplantae</taxon>
        <taxon>Streptophyta</taxon>
        <taxon>Embryophyta</taxon>
        <taxon>Tracheophyta</taxon>
        <taxon>Spermatophyta</taxon>
        <taxon>Magnoliopsida</taxon>
        <taxon>eudicotyledons</taxon>
        <taxon>Gunneridae</taxon>
        <taxon>Pentapetalae</taxon>
        <taxon>rosids</taxon>
        <taxon>fabids</taxon>
        <taxon>Fabales</taxon>
        <taxon>Fabaceae</taxon>
        <taxon>Papilionoideae</taxon>
        <taxon>50 kb inversion clade</taxon>
        <taxon>NPAAA clade</taxon>
        <taxon>Hologalegina</taxon>
        <taxon>IRL clade</taxon>
        <taxon>Fabeae</taxon>
        <taxon>Lathyrus</taxon>
    </lineage>
</organism>
<keyword evidence="3" id="KW-1185">Reference proteome</keyword>
<accession>A0A9D5AE65</accession>
<feature type="domain" description="Reverse transcriptase zinc-binding" evidence="1">
    <location>
        <begin position="5"/>
        <end position="81"/>
    </location>
</feature>
<sequence length="212" mass="24723">MYGTLFHNSNDEAYFRWQKIWHLQVPERIRTFIWKMSHKWLITNDFLNHLQLHNNICDICGTLHDSILHSLRDCTFSKAFWSTVVSHAVKDHFFTSSLLDWIDVRKDVSVYCSMKGYYSRMQPVSMAQKITSLCPPPLRWVCLNTDGIILSGSVAKCGGIFRDNLAWKRGFKKLLIQIDNSSVVSDLLSKSTLQHQRASLTRHIPLRLHLFE</sequence>
<evidence type="ECO:0000313" key="2">
    <source>
        <dbReference type="EMBL" id="KAI5408202.1"/>
    </source>
</evidence>
<dbReference type="EMBL" id="JAMSHJ010000005">
    <property type="protein sequence ID" value="KAI5408202.1"/>
    <property type="molecule type" value="Genomic_DNA"/>
</dbReference>
<proteinExistence type="predicted"/>
<dbReference type="Pfam" id="PF13966">
    <property type="entry name" value="zf-RVT"/>
    <property type="match status" value="1"/>
</dbReference>
<reference evidence="2 3" key="1">
    <citation type="journal article" date="2022" name="Nat. Genet.">
        <title>Improved pea reference genome and pan-genome highlight genomic features and evolutionary characteristics.</title>
        <authorList>
            <person name="Yang T."/>
            <person name="Liu R."/>
            <person name="Luo Y."/>
            <person name="Hu S."/>
            <person name="Wang D."/>
            <person name="Wang C."/>
            <person name="Pandey M.K."/>
            <person name="Ge S."/>
            <person name="Xu Q."/>
            <person name="Li N."/>
            <person name="Li G."/>
            <person name="Huang Y."/>
            <person name="Saxena R.K."/>
            <person name="Ji Y."/>
            <person name="Li M."/>
            <person name="Yan X."/>
            <person name="He Y."/>
            <person name="Liu Y."/>
            <person name="Wang X."/>
            <person name="Xiang C."/>
            <person name="Varshney R.K."/>
            <person name="Ding H."/>
            <person name="Gao S."/>
            <person name="Zong X."/>
        </authorList>
    </citation>
    <scope>NUCLEOTIDE SEQUENCE [LARGE SCALE GENOMIC DNA]</scope>
    <source>
        <strain evidence="2 3">cv. Zhongwan 6</strain>
    </source>
</reference>
<name>A0A9D5AE65_PEA</name>
<dbReference type="InterPro" id="IPR026960">
    <property type="entry name" value="RVT-Znf"/>
</dbReference>
<protein>
    <recommendedName>
        <fullName evidence="1">Reverse transcriptase zinc-binding domain-containing protein</fullName>
    </recommendedName>
</protein>
<comment type="caution">
    <text evidence="2">The sequence shown here is derived from an EMBL/GenBank/DDBJ whole genome shotgun (WGS) entry which is preliminary data.</text>
</comment>
<evidence type="ECO:0000313" key="3">
    <source>
        <dbReference type="Proteomes" id="UP001058974"/>
    </source>
</evidence>